<feature type="chain" id="PRO_5046833135" evidence="2">
    <location>
        <begin position="22"/>
        <end position="1036"/>
    </location>
</feature>
<evidence type="ECO:0000259" key="3">
    <source>
        <dbReference type="PROSITE" id="PS51841"/>
    </source>
</evidence>
<dbReference type="InterPro" id="IPR036415">
    <property type="entry name" value="Lamin_tail_dom_sf"/>
</dbReference>
<keyword evidence="5" id="KW-1185">Reference proteome</keyword>
<evidence type="ECO:0000313" key="5">
    <source>
        <dbReference type="Proteomes" id="UP001597013"/>
    </source>
</evidence>
<dbReference type="PROSITE" id="PS51841">
    <property type="entry name" value="LTD"/>
    <property type="match status" value="1"/>
</dbReference>
<dbReference type="SUPFAM" id="SSF74853">
    <property type="entry name" value="Lamin A/C globular tail domain"/>
    <property type="match status" value="1"/>
</dbReference>
<reference evidence="5" key="1">
    <citation type="journal article" date="2019" name="Int. J. Syst. Evol. Microbiol.">
        <title>The Global Catalogue of Microorganisms (GCM) 10K type strain sequencing project: providing services to taxonomists for standard genome sequencing and annotation.</title>
        <authorList>
            <consortium name="The Broad Institute Genomics Platform"/>
            <consortium name="The Broad Institute Genome Sequencing Center for Infectious Disease"/>
            <person name="Wu L."/>
            <person name="Ma J."/>
        </authorList>
    </citation>
    <scope>NUCLEOTIDE SEQUENCE [LARGE SCALE GENOMIC DNA]</scope>
    <source>
        <strain evidence="5">CCUG 62215</strain>
    </source>
</reference>
<name>A0ABW3N784_9FLAO</name>
<organism evidence="4 5">
    <name type="scientific">Winogradskyella litorisediminis</name>
    <dbReference type="NCBI Taxonomy" id="1156618"/>
    <lineage>
        <taxon>Bacteria</taxon>
        <taxon>Pseudomonadati</taxon>
        <taxon>Bacteroidota</taxon>
        <taxon>Flavobacteriia</taxon>
        <taxon>Flavobacteriales</taxon>
        <taxon>Flavobacteriaceae</taxon>
        <taxon>Winogradskyella</taxon>
    </lineage>
</organism>
<accession>A0ABW3N784</accession>
<comment type="caution">
    <text evidence="4">The sequence shown here is derived from an EMBL/GenBank/DDBJ whole genome shotgun (WGS) entry which is preliminary data.</text>
</comment>
<proteinExistence type="predicted"/>
<dbReference type="Pfam" id="PF00932">
    <property type="entry name" value="LTD"/>
    <property type="match status" value="1"/>
</dbReference>
<keyword evidence="1 2" id="KW-0732">Signal</keyword>
<dbReference type="InterPro" id="IPR001322">
    <property type="entry name" value="Lamin_tail_dom"/>
</dbReference>
<dbReference type="InterPro" id="IPR026444">
    <property type="entry name" value="Secre_tail"/>
</dbReference>
<feature type="signal peptide" evidence="2">
    <location>
        <begin position="1"/>
        <end position="21"/>
    </location>
</feature>
<dbReference type="EMBL" id="JBHTJL010000009">
    <property type="protein sequence ID" value="MFD1062421.1"/>
    <property type="molecule type" value="Genomic_DNA"/>
</dbReference>
<gene>
    <name evidence="4" type="ORF">ACFQ1Q_04120</name>
</gene>
<feature type="domain" description="LTD" evidence="3">
    <location>
        <begin position="285"/>
        <end position="439"/>
    </location>
</feature>
<dbReference type="NCBIfam" id="TIGR04183">
    <property type="entry name" value="Por_Secre_tail"/>
    <property type="match status" value="1"/>
</dbReference>
<dbReference type="RefSeq" id="WP_386128267.1">
    <property type="nucleotide sequence ID" value="NZ_JBHTJL010000009.1"/>
</dbReference>
<dbReference type="Proteomes" id="UP001597013">
    <property type="component" value="Unassembled WGS sequence"/>
</dbReference>
<evidence type="ECO:0000313" key="4">
    <source>
        <dbReference type="EMBL" id="MFD1062421.1"/>
    </source>
</evidence>
<evidence type="ECO:0000256" key="2">
    <source>
        <dbReference type="SAM" id="SignalP"/>
    </source>
</evidence>
<evidence type="ECO:0000256" key="1">
    <source>
        <dbReference type="ARBA" id="ARBA00022729"/>
    </source>
</evidence>
<sequence length="1036" mass="111537">MFKKLPYLLIAILSFSTFCFGQTTIYLEDFTGQNGKGAIGPSNFVDLSGVSWNIDISSASLTATADYFQVRTGYLEGRDLDTQATWLSPVIDITGFTNVQFSLDVFENDANDNLEDADTFVTEYRIDGGTWILATNNGTLINDFPLTVVSDAGLSGNTIELRVTMTNDGGGERQRLDNILVEGTAPVTPTLNVSPTSVSGLGYTEGDASLTEAQFTVQGFALTTDIVITAPANFEISTTSGTGFTNTLNLTPTTGTVSLTTIYIRLVSGLTENTYNDIVTITTTGVTTVNVNADAEVMAPIADCSELIISEYHEPVGTGTGNNKYIELYNPTNSNIDLSNYRLASYRNGATLPSIANLSGTINSYSTFLIYRTGAAITGDLAVSGNAMNFTGNDVMALQTITGENIDVLGFIGDASNFAQNTVLRRNQDVVIPTVAYDASQWSVATVNDTSDFGMHVSDCSCTTSTTWDGTTWSAGAPNAFTAAIIDGDYTVNATNPSFTACSLVINSGGSLTISNGYYIEVMNDITATDDGSASNEITVETRGSLVQRGDGALAGSFTLGTDASSVVNKTTSPLTNWYDVTYWSSPVAGESTDGALFNSSRVFWFNANNFLDTDGDSLDDDANAWTREQGDFPMTPGQGFAGSHNQTGFLGAGFSYSYIFEGPYNTGDITYPVVNDATNGLHWNLIGNPYPSAIDIDAFFAENGTVAPGNNTVYEVVYMWSQVNPVDGANPGNEVLNYNQNDYITVNTLGEAGNGTTTAPSRQIPSGQAFFVPSASSGSVVFTNSMRVSGNNVNDEFYRTSNDIEKLYINLSSDVGIYSQICVAYADIATDNYDGHTIDTDRNYSGNAGYLVSLDNEGEGSYVIQGKAKTSLNEDEVIKIAFGAFISTNETYTIEAIEKKGSYLENNPVYIKDNLLNTIHDLTTPYTFSSDGGYFTDRFEIVFRNQALGIDDNTLNENELSIIELEDNLVKFELKSQSVSIETLNIYDLQGRLIYQFEGNSSSEIHNLSNLSQQVYLVKAELSNGVIISKKSIKK</sequence>
<protein>
    <submittedName>
        <fullName evidence="4">Lamin tail domain-containing protein</fullName>
    </submittedName>
</protein>